<organism evidence="1 2">
    <name type="scientific">Alishewanella jeotgali KCTC 22429</name>
    <dbReference type="NCBI Taxonomy" id="1129374"/>
    <lineage>
        <taxon>Bacteria</taxon>
        <taxon>Pseudomonadati</taxon>
        <taxon>Pseudomonadota</taxon>
        <taxon>Gammaproteobacteria</taxon>
        <taxon>Alteromonadales</taxon>
        <taxon>Alteromonadaceae</taxon>
        <taxon>Alishewanella</taxon>
    </lineage>
</organism>
<evidence type="ECO:0000313" key="2">
    <source>
        <dbReference type="Proteomes" id="UP000012046"/>
    </source>
</evidence>
<reference evidence="1 2" key="1">
    <citation type="journal article" date="2012" name="J. Bacteriol.">
        <title>Genome Sequence of Extracellular-Protease-Producing Alishewanella jeotgali Isolated from Traditional Korean Fermented Seafood.</title>
        <authorList>
            <person name="Jung J."/>
            <person name="Chun J."/>
            <person name="Park W."/>
        </authorList>
    </citation>
    <scope>NUCLEOTIDE SEQUENCE [LARGE SCALE GENOMIC DNA]</scope>
    <source>
        <strain evidence="1 2">KCTC 22429</strain>
    </source>
</reference>
<dbReference type="STRING" id="1129374.AJE_04986"/>
<comment type="caution">
    <text evidence="1">The sequence shown here is derived from an EMBL/GenBank/DDBJ whole genome shotgun (WGS) entry which is preliminary data.</text>
</comment>
<accession>H3ZCC4</accession>
<dbReference type="Proteomes" id="UP000012046">
    <property type="component" value="Unassembled WGS sequence"/>
</dbReference>
<dbReference type="AlphaFoldDB" id="H3ZCC4"/>
<sequence length="280" mass="31014">MTAKSKGRPLPPLLPLEYCTVARATGLLGCEQSDLLHWADVGAIDLYLMADGRYAEISPLNEFLEIVQYGLRPDATIPGDSVSVYRAGKYLEAIIGHDTADVRLTGLCRLHRTNLDTWLYYSTDTPVKEWICILDELPLPGKFLLWHNQDIKLDALYVVKSDLVKLHESITSGAPLSTRFDDEQISKRDALERSKIESQRPERLTGGISKAVYALTELALKLAGENAELINNPHKLHSKINELMLTNKANPDGGHSIGITDNAYRDIIAKARSVQPNGGN</sequence>
<protein>
    <submittedName>
        <fullName evidence="1">Uncharacterized protein</fullName>
    </submittedName>
</protein>
<dbReference type="eggNOG" id="ENOG5033B1G">
    <property type="taxonomic scope" value="Bacteria"/>
</dbReference>
<dbReference type="PATRIC" id="fig|1129374.4.peg.1001"/>
<proteinExistence type="predicted"/>
<evidence type="ECO:0000313" key="1">
    <source>
        <dbReference type="EMBL" id="EHR41716.1"/>
    </source>
</evidence>
<dbReference type="EMBL" id="AHTH01000010">
    <property type="protein sequence ID" value="EHR41716.1"/>
    <property type="molecule type" value="Genomic_DNA"/>
</dbReference>
<dbReference type="RefSeq" id="WP_008949945.1">
    <property type="nucleotide sequence ID" value="NZ_AHTH01000010.1"/>
</dbReference>
<gene>
    <name evidence="1" type="ORF">AJE_04986</name>
</gene>
<name>H3ZCC4_9ALTE</name>
<keyword evidence="2" id="KW-1185">Reference proteome</keyword>